<dbReference type="SUPFAM" id="SSF50156">
    <property type="entry name" value="PDZ domain-like"/>
    <property type="match status" value="1"/>
</dbReference>
<proteinExistence type="inferred from homology"/>
<evidence type="ECO:0000256" key="4">
    <source>
        <dbReference type="ARBA" id="ARBA00022670"/>
    </source>
</evidence>
<dbReference type="Pfam" id="PF17820">
    <property type="entry name" value="PDZ_6"/>
    <property type="match status" value="1"/>
</dbReference>
<keyword evidence="11" id="KW-0479">Metal-binding</keyword>
<protein>
    <recommendedName>
        <fullName evidence="11">Zinc metalloprotease</fullName>
        <ecNumber evidence="11">3.4.24.-</ecNumber>
    </recommendedName>
</protein>
<comment type="cofactor">
    <cofactor evidence="1 11">
        <name>Zn(2+)</name>
        <dbReference type="ChEBI" id="CHEBI:29105"/>
    </cofactor>
</comment>
<dbReference type="EC" id="3.4.24.-" evidence="11"/>
<evidence type="ECO:0000256" key="10">
    <source>
        <dbReference type="ARBA" id="ARBA00023136"/>
    </source>
</evidence>
<evidence type="ECO:0000256" key="1">
    <source>
        <dbReference type="ARBA" id="ARBA00001947"/>
    </source>
</evidence>
<evidence type="ECO:0000256" key="11">
    <source>
        <dbReference type="RuleBase" id="RU362031"/>
    </source>
</evidence>
<dbReference type="GO" id="GO:0006508">
    <property type="term" value="P:proteolysis"/>
    <property type="evidence" value="ECO:0007669"/>
    <property type="project" value="UniProtKB-KW"/>
</dbReference>
<comment type="similarity">
    <text evidence="3 11">Belongs to the peptidase M50B family.</text>
</comment>
<dbReference type="STRING" id="1798692.A3G00_00625"/>
<keyword evidence="7 11" id="KW-0862">Zinc</keyword>
<evidence type="ECO:0000256" key="6">
    <source>
        <dbReference type="ARBA" id="ARBA00022801"/>
    </source>
</evidence>
<feature type="domain" description="PDZ" evidence="12">
    <location>
        <begin position="114"/>
        <end position="221"/>
    </location>
</feature>
<dbReference type="CDD" id="cd23081">
    <property type="entry name" value="cpPDZ_EcRseP-like"/>
    <property type="match status" value="1"/>
</dbReference>
<evidence type="ECO:0000256" key="5">
    <source>
        <dbReference type="ARBA" id="ARBA00022692"/>
    </source>
</evidence>
<dbReference type="InterPro" id="IPR041489">
    <property type="entry name" value="PDZ_6"/>
</dbReference>
<keyword evidence="9 11" id="KW-0482">Metalloprotease</keyword>
<dbReference type="Pfam" id="PF02163">
    <property type="entry name" value="Peptidase_M50"/>
    <property type="match status" value="1"/>
</dbReference>
<dbReference type="NCBIfam" id="TIGR00054">
    <property type="entry name" value="RIP metalloprotease RseP"/>
    <property type="match status" value="1"/>
</dbReference>
<dbReference type="GO" id="GO:0004222">
    <property type="term" value="F:metalloendopeptidase activity"/>
    <property type="evidence" value="ECO:0007669"/>
    <property type="project" value="InterPro"/>
</dbReference>
<dbReference type="Gene3D" id="2.30.42.10">
    <property type="match status" value="1"/>
</dbReference>
<keyword evidence="6 11" id="KW-0378">Hydrolase</keyword>
<evidence type="ECO:0000256" key="2">
    <source>
        <dbReference type="ARBA" id="ARBA00004141"/>
    </source>
</evidence>
<comment type="subcellular location">
    <subcellularLocation>
        <location evidence="2">Membrane</location>
        <topology evidence="2">Multi-pass membrane protein</topology>
    </subcellularLocation>
</comment>
<evidence type="ECO:0000313" key="13">
    <source>
        <dbReference type="EMBL" id="OGH75553.1"/>
    </source>
</evidence>
<sequence>MLTIIIFILILGLLVLVHEFGHFITARKSGMKVFEFGFGFPPRVMGVYRDSDTKKLVWKFGKEKEEIPTTVYSLNLLPLGGFVRIKGEDGGQANEPDSFGFQKAWKRAVVLAAGVTMNVVLAGALLSFGFMIGLPTDLSVDPGKYAVIVEQAQVMVQAVDKASPAEEAGIKFGDRILKIDGQEIKSSEGMVDYVQANFEKEMLLLVERGGTQTELKMTPRLVKPGEGSPRLGVMLADAGIVRYPWYIALYKGFIAAGIGLINIFIAFYLLIKNLILGQGLMFEVSGPVGIAVMVGQSARLGISYLINVTAMISLSLAAINILPIPALDGGRILFILIEKIIRRPLPMKYEQFAHTIGFVLLMILIVAVTGRDIWGLIK</sequence>
<keyword evidence="8 11" id="KW-1133">Transmembrane helix</keyword>
<keyword evidence="10 11" id="KW-0472">Membrane</keyword>
<dbReference type="PANTHER" id="PTHR42837">
    <property type="entry name" value="REGULATOR OF SIGMA-E PROTEASE RSEP"/>
    <property type="match status" value="1"/>
</dbReference>
<dbReference type="GO" id="GO:0046872">
    <property type="term" value="F:metal ion binding"/>
    <property type="evidence" value="ECO:0007669"/>
    <property type="project" value="UniProtKB-KW"/>
</dbReference>
<feature type="transmembrane region" description="Helical" evidence="11">
    <location>
        <begin position="252"/>
        <end position="271"/>
    </location>
</feature>
<organism evidence="13 14">
    <name type="scientific">Candidatus Magasanikbacteria bacterium RIFCSPLOWO2_12_FULL_43_12</name>
    <dbReference type="NCBI Taxonomy" id="1798692"/>
    <lineage>
        <taxon>Bacteria</taxon>
        <taxon>Candidatus Magasanikiibacteriota</taxon>
    </lineage>
</organism>
<gene>
    <name evidence="13" type="ORF">A3G00_00625</name>
</gene>
<keyword evidence="5 11" id="KW-0812">Transmembrane</keyword>
<dbReference type="InterPro" id="IPR004387">
    <property type="entry name" value="Pept_M50_Zn"/>
</dbReference>
<comment type="caution">
    <text evidence="13">The sequence shown here is derived from an EMBL/GenBank/DDBJ whole genome shotgun (WGS) entry which is preliminary data.</text>
</comment>
<dbReference type="GO" id="GO:0016020">
    <property type="term" value="C:membrane"/>
    <property type="evidence" value="ECO:0007669"/>
    <property type="project" value="UniProtKB-SubCell"/>
</dbReference>
<feature type="transmembrane region" description="Helical" evidence="11">
    <location>
        <begin position="352"/>
        <end position="374"/>
    </location>
</feature>
<keyword evidence="4 13" id="KW-0645">Protease</keyword>
<dbReference type="SMART" id="SM00228">
    <property type="entry name" value="PDZ"/>
    <property type="match status" value="1"/>
</dbReference>
<feature type="transmembrane region" description="Helical" evidence="11">
    <location>
        <begin position="302"/>
        <end position="324"/>
    </location>
</feature>
<dbReference type="Proteomes" id="UP000178347">
    <property type="component" value="Unassembled WGS sequence"/>
</dbReference>
<dbReference type="CDD" id="cd06163">
    <property type="entry name" value="S2P-M50_PDZ_RseP-like"/>
    <property type="match status" value="1"/>
</dbReference>
<feature type="transmembrane region" description="Helical" evidence="11">
    <location>
        <begin position="108"/>
        <end position="132"/>
    </location>
</feature>
<evidence type="ECO:0000256" key="8">
    <source>
        <dbReference type="ARBA" id="ARBA00022989"/>
    </source>
</evidence>
<accession>A0A1F6MVV2</accession>
<dbReference type="PANTHER" id="PTHR42837:SF2">
    <property type="entry name" value="MEMBRANE METALLOPROTEASE ARASP2, CHLOROPLASTIC-RELATED"/>
    <property type="match status" value="1"/>
</dbReference>
<dbReference type="InterPro" id="IPR008915">
    <property type="entry name" value="Peptidase_M50"/>
</dbReference>
<dbReference type="PROSITE" id="PS50106">
    <property type="entry name" value="PDZ"/>
    <property type="match status" value="1"/>
</dbReference>
<name>A0A1F6MVV2_9BACT</name>
<evidence type="ECO:0000313" key="14">
    <source>
        <dbReference type="Proteomes" id="UP000178347"/>
    </source>
</evidence>
<evidence type="ECO:0000259" key="12">
    <source>
        <dbReference type="PROSITE" id="PS50106"/>
    </source>
</evidence>
<reference evidence="13 14" key="1">
    <citation type="journal article" date="2016" name="Nat. Commun.">
        <title>Thousands of microbial genomes shed light on interconnected biogeochemical processes in an aquifer system.</title>
        <authorList>
            <person name="Anantharaman K."/>
            <person name="Brown C.T."/>
            <person name="Hug L.A."/>
            <person name="Sharon I."/>
            <person name="Castelle C.J."/>
            <person name="Probst A.J."/>
            <person name="Thomas B.C."/>
            <person name="Singh A."/>
            <person name="Wilkins M.J."/>
            <person name="Karaoz U."/>
            <person name="Brodie E.L."/>
            <person name="Williams K.H."/>
            <person name="Hubbard S.S."/>
            <person name="Banfield J.F."/>
        </authorList>
    </citation>
    <scope>NUCLEOTIDE SEQUENCE [LARGE SCALE GENOMIC DNA]</scope>
</reference>
<dbReference type="EMBL" id="MFQN01000007">
    <property type="protein sequence ID" value="OGH75553.1"/>
    <property type="molecule type" value="Genomic_DNA"/>
</dbReference>
<dbReference type="InterPro" id="IPR036034">
    <property type="entry name" value="PDZ_sf"/>
</dbReference>
<evidence type="ECO:0000256" key="9">
    <source>
        <dbReference type="ARBA" id="ARBA00023049"/>
    </source>
</evidence>
<dbReference type="InterPro" id="IPR001478">
    <property type="entry name" value="PDZ"/>
</dbReference>
<feature type="transmembrane region" description="Helical" evidence="11">
    <location>
        <begin position="6"/>
        <end position="24"/>
    </location>
</feature>
<evidence type="ECO:0000256" key="7">
    <source>
        <dbReference type="ARBA" id="ARBA00022833"/>
    </source>
</evidence>
<dbReference type="AlphaFoldDB" id="A0A1F6MVV2"/>
<evidence type="ECO:0000256" key="3">
    <source>
        <dbReference type="ARBA" id="ARBA00007931"/>
    </source>
</evidence>